<evidence type="ECO:0000313" key="2">
    <source>
        <dbReference type="Proteomes" id="UP000215185"/>
    </source>
</evidence>
<evidence type="ECO:0000313" key="1">
    <source>
        <dbReference type="EMBL" id="SNU90293.1"/>
    </source>
</evidence>
<dbReference type="RefSeq" id="WP_145955201.1">
    <property type="nucleotide sequence ID" value="NZ_LT906439.1"/>
</dbReference>
<dbReference type="KEGG" id="smen:SAMEA4412692_1804"/>
<name>A0A239T0D9_9STRE</name>
<organism evidence="1 2">
    <name type="scientific">Streptococcus merionis</name>
    <dbReference type="NCBI Taxonomy" id="400065"/>
    <lineage>
        <taxon>Bacteria</taxon>
        <taxon>Bacillati</taxon>
        <taxon>Bacillota</taxon>
        <taxon>Bacilli</taxon>
        <taxon>Lactobacillales</taxon>
        <taxon>Streptococcaceae</taxon>
        <taxon>Streptococcus</taxon>
    </lineage>
</organism>
<sequence>MAYIKGDAFIQKVKWYFKRSTSENRRNFMRKIIGLGVIGLLVACENNNMNGVYREFYPNLEETWYEDMDQFNKLSVSAEKSRNGHSHGHN</sequence>
<protein>
    <submittedName>
        <fullName evidence="1">Uncharacterized protein</fullName>
    </submittedName>
</protein>
<dbReference type="AlphaFoldDB" id="A0A239T0D9"/>
<keyword evidence="2" id="KW-1185">Reference proteome</keyword>
<gene>
    <name evidence="1" type="ORF">SAMEA4412692_01804</name>
</gene>
<dbReference type="EMBL" id="LT906439">
    <property type="protein sequence ID" value="SNU90293.1"/>
    <property type="molecule type" value="Genomic_DNA"/>
</dbReference>
<proteinExistence type="predicted"/>
<accession>A0A239T0D9</accession>
<reference evidence="1 2" key="1">
    <citation type="submission" date="2017-06" db="EMBL/GenBank/DDBJ databases">
        <authorList>
            <consortium name="Pathogen Informatics"/>
        </authorList>
    </citation>
    <scope>NUCLEOTIDE SEQUENCE [LARGE SCALE GENOMIC DNA]</scope>
    <source>
        <strain evidence="1 2">NCTC13788</strain>
    </source>
</reference>
<dbReference type="Proteomes" id="UP000215185">
    <property type="component" value="Chromosome 1"/>
</dbReference>